<dbReference type="WBParaSite" id="BPAG_0001074401-mRNA-1">
    <property type="protein sequence ID" value="BPAG_0001074401-mRNA-1"/>
    <property type="gene ID" value="BPAG_0001074401"/>
</dbReference>
<dbReference type="STRING" id="6280.A0A0N4TQ84"/>
<dbReference type="Gene3D" id="1.10.10.1210">
    <property type="entry name" value="MAGE homology domain, winged helix WH2 motif"/>
    <property type="match status" value="1"/>
</dbReference>
<protein>
    <submittedName>
        <fullName evidence="4">MAGE domain-containing protein</fullName>
    </submittedName>
</protein>
<dbReference type="GO" id="GO:0005634">
    <property type="term" value="C:nucleus"/>
    <property type="evidence" value="ECO:0007669"/>
    <property type="project" value="TreeGrafter"/>
</dbReference>
<dbReference type="SMART" id="SM01373">
    <property type="entry name" value="MAGE"/>
    <property type="match status" value="1"/>
</dbReference>
<reference evidence="2 3" key="2">
    <citation type="submission" date="2018-11" db="EMBL/GenBank/DDBJ databases">
        <authorList>
            <consortium name="Pathogen Informatics"/>
        </authorList>
    </citation>
    <scope>NUCLEOTIDE SEQUENCE [LARGE SCALE GENOMIC DNA]</scope>
</reference>
<dbReference type="InterPro" id="IPR002190">
    <property type="entry name" value="MHD_dom"/>
</dbReference>
<dbReference type="Pfam" id="PF01454">
    <property type="entry name" value="MAGE"/>
    <property type="match status" value="1"/>
</dbReference>
<feature type="domain" description="MAGE" evidence="1">
    <location>
        <begin position="24"/>
        <end position="202"/>
    </location>
</feature>
<evidence type="ECO:0000313" key="3">
    <source>
        <dbReference type="Proteomes" id="UP000278627"/>
    </source>
</evidence>
<dbReference type="PANTHER" id="PTHR11736">
    <property type="entry name" value="MELANOMA-ASSOCIATED ANTIGEN MAGE ANTIGEN"/>
    <property type="match status" value="1"/>
</dbReference>
<evidence type="ECO:0000259" key="1">
    <source>
        <dbReference type="SMART" id="SM01373"/>
    </source>
</evidence>
<accession>A0A0N4TQ84</accession>
<proteinExistence type="predicted"/>
<dbReference type="AlphaFoldDB" id="A0A0N4TQ84"/>
<reference evidence="4" key="1">
    <citation type="submission" date="2017-02" db="UniProtKB">
        <authorList>
            <consortium name="WormBaseParasite"/>
        </authorList>
    </citation>
    <scope>IDENTIFICATION</scope>
</reference>
<dbReference type="InterPro" id="IPR037445">
    <property type="entry name" value="MAGE"/>
</dbReference>
<keyword evidence="3" id="KW-1185">Reference proteome</keyword>
<evidence type="ECO:0000313" key="4">
    <source>
        <dbReference type="WBParaSite" id="BPAG_0001074401-mRNA-1"/>
    </source>
</evidence>
<organism evidence="4">
    <name type="scientific">Brugia pahangi</name>
    <name type="common">Filarial nematode worm</name>
    <dbReference type="NCBI Taxonomy" id="6280"/>
    <lineage>
        <taxon>Eukaryota</taxon>
        <taxon>Metazoa</taxon>
        <taxon>Ecdysozoa</taxon>
        <taxon>Nematoda</taxon>
        <taxon>Chromadorea</taxon>
        <taxon>Rhabditida</taxon>
        <taxon>Spirurina</taxon>
        <taxon>Spiruromorpha</taxon>
        <taxon>Filarioidea</taxon>
        <taxon>Onchocercidae</taxon>
        <taxon>Brugia</taxon>
    </lineage>
</organism>
<dbReference type="PANTHER" id="PTHR11736:SF14">
    <property type="entry name" value="NSE3 HOMOLOG, SMC5-SMC6 COMPLEX COMPONENT"/>
    <property type="match status" value="1"/>
</dbReference>
<dbReference type="InterPro" id="IPR041899">
    <property type="entry name" value="MAGE_WH2"/>
</dbReference>
<sequence>MRFCGDLILDAAGKQKLDDRIPELVQLILYLQGRKKQCTKVPNIRIWERCIDQTIGILDEVVGVKVCKAKTSEGYQLYVKNALKIQHETVDENRYYSEEDKAKYGLLIAILMFIYMMHRSGSLNYAVSESSIKNFLKEMGVTENSCFGNQADLSQLLGAARTAEFISQGWLAFTKGTDESGCEIVTYEWGPRAKSVIDPMVHDFFVSVYNKKVSLKQTRKKHIVPWMVSAPHHWGLHYQEAQFIAPY</sequence>
<name>A0A0N4TQ84_BRUPA</name>
<evidence type="ECO:0000313" key="2">
    <source>
        <dbReference type="EMBL" id="VDN91892.1"/>
    </source>
</evidence>
<gene>
    <name evidence="2" type="ORF">BPAG_LOCUS10706</name>
</gene>
<dbReference type="Proteomes" id="UP000278627">
    <property type="component" value="Unassembled WGS sequence"/>
</dbReference>
<dbReference type="EMBL" id="UZAD01013197">
    <property type="protein sequence ID" value="VDN91892.1"/>
    <property type="molecule type" value="Genomic_DNA"/>
</dbReference>